<protein>
    <submittedName>
        <fullName evidence="3">Uncharacterized protein</fullName>
    </submittedName>
</protein>
<evidence type="ECO:0000313" key="4">
    <source>
        <dbReference type="Proteomes" id="UP000092462"/>
    </source>
</evidence>
<dbReference type="EMBL" id="AJVK01001447">
    <property type="status" value="NOT_ANNOTATED_CDS"/>
    <property type="molecule type" value="Genomic_DNA"/>
</dbReference>
<reference evidence="3" key="1">
    <citation type="submission" date="2022-08" db="UniProtKB">
        <authorList>
            <consortium name="EnsemblMetazoa"/>
        </authorList>
    </citation>
    <scope>IDENTIFICATION</scope>
    <source>
        <strain evidence="3">Israel</strain>
    </source>
</reference>
<dbReference type="GO" id="GO:0004386">
    <property type="term" value="F:helicase activity"/>
    <property type="evidence" value="ECO:0007669"/>
    <property type="project" value="TreeGrafter"/>
</dbReference>
<name>A0A1B0DNM6_PHLPP</name>
<dbReference type="Gene3D" id="2.30.30.140">
    <property type="match status" value="1"/>
</dbReference>
<dbReference type="PROSITE" id="PS50304">
    <property type="entry name" value="TUDOR"/>
    <property type="match status" value="1"/>
</dbReference>
<dbReference type="Gene3D" id="1.20.120.1080">
    <property type="match status" value="1"/>
</dbReference>
<proteinExistence type="predicted"/>
<dbReference type="VEuPathDB" id="VectorBase:PPAI010071"/>
<dbReference type="SMART" id="SM00333">
    <property type="entry name" value="TUDOR"/>
    <property type="match status" value="1"/>
</dbReference>
<evidence type="ECO:0000256" key="2">
    <source>
        <dbReference type="ARBA" id="ARBA00022801"/>
    </source>
</evidence>
<dbReference type="AlphaFoldDB" id="A0A1B0DNM6"/>
<dbReference type="PANTHER" id="PTHR18934:SF113">
    <property type="entry name" value="ATP-DEPENDENT RNA HELICASE TDRD9"/>
    <property type="match status" value="1"/>
</dbReference>
<dbReference type="SUPFAM" id="SSF63748">
    <property type="entry name" value="Tudor/PWWP/MBT"/>
    <property type="match status" value="1"/>
</dbReference>
<accession>A0A1B0DNM6</accession>
<evidence type="ECO:0000256" key="1">
    <source>
        <dbReference type="ARBA" id="ARBA00022490"/>
    </source>
</evidence>
<evidence type="ECO:0000313" key="3">
    <source>
        <dbReference type="EnsemblMetazoa" id="PPAI010071-PA"/>
    </source>
</evidence>
<dbReference type="InterPro" id="IPR002999">
    <property type="entry name" value="Tudor"/>
</dbReference>
<dbReference type="PANTHER" id="PTHR18934">
    <property type="entry name" value="ATP-DEPENDENT RNA HELICASE"/>
    <property type="match status" value="1"/>
</dbReference>
<dbReference type="SMART" id="SM00847">
    <property type="entry name" value="HA2"/>
    <property type="match status" value="1"/>
</dbReference>
<keyword evidence="1" id="KW-0963">Cytoplasm</keyword>
<keyword evidence="4" id="KW-1185">Reference proteome</keyword>
<dbReference type="EnsemblMetazoa" id="PPAI010071-RA">
    <property type="protein sequence ID" value="PPAI010071-PA"/>
    <property type="gene ID" value="PPAI010071"/>
</dbReference>
<sequence>MQRQSLETVVLKSKLIDMGAPETVLGLAMDPPLKSDIHNAILQLKELGGLLNTVNGEFVLNDGDMTFIGKVMAHLPVDIRVSRLIVLGHTFSVVDEAVIIGAALSVQGVFSEHYNREMTTYATKLAWANGTGSDLIALLTAYKVYQERVRQNQREFDHRWAERCGIQLRMMHEVVELVQEINHRLAYFNIQPIPAPYAGVMNEYERCIILKVVFAGAFYPNFAVYGENDADSEKETFRITNGRNPCNTVILQGLPSKHIGQLYRKSIKEIFWNFLERSTKIDVSFDNSEKVYVTFTPSRSDIDSQLGAYLTEYQDNHDVSGNVLVEVYKAVKYGQLNRGLKLNVLNPGKAQDYALDHGVAERTSGEFQWKKQEKMNRDYVVYPRKNYIDGKLTHFVHLHKFFILPREEAQDEDRIRTLLNSSANLESVRKEQLKVGMMVAAQRQFGNNLYFCRARVIDNDFSQPQKVEVFFIDFGNTANLSMACIRLIRQGLHANDCLVEQLPPRAIECRLACIAPTAISAIRGRWTEETIRRFTNKIPVNSKVRADVYAFVDGIAYVTLNHGYHSLQLDGLWLQLEKVVRRTRGEYSPLGSEVISGLSDVIFDHDRRMACELLKHPYILDDVQIDAIVKPQEAEVNAPPENICDKQLSLKGPTSPLTANLFSLTKSASMKNCRIERNSVNSVLLDNNYQDYHQKMLVATHIKKSGNGDLLLYQTTVMPNIPGLMALLSLIFCPTAEFCRDSDNSRFISVLTGLGSKPGTKIPMFEEHDMQIPLDIKLDHDDIECINQLRYSMSSLLLLRNGQDVPELENHARYKLQQKIRDLTLKKFPPKPFVWNQCDVKPTELLQISDLHNGASIFPFLTSLKLDPMATEEQTERLNKSCKELYEIISINRIQKDGVKCLLCDAYLNGVIQVRLHVFTKLHQDREAEIGFIKQKY</sequence>
<keyword evidence="2" id="KW-0378">Hydrolase</keyword>
<dbReference type="GO" id="GO:0016787">
    <property type="term" value="F:hydrolase activity"/>
    <property type="evidence" value="ECO:0007669"/>
    <property type="project" value="UniProtKB-KW"/>
</dbReference>
<organism evidence="3 4">
    <name type="scientific">Phlebotomus papatasi</name>
    <name type="common">Sandfly</name>
    <dbReference type="NCBI Taxonomy" id="29031"/>
    <lineage>
        <taxon>Eukaryota</taxon>
        <taxon>Metazoa</taxon>
        <taxon>Ecdysozoa</taxon>
        <taxon>Arthropoda</taxon>
        <taxon>Hexapoda</taxon>
        <taxon>Insecta</taxon>
        <taxon>Pterygota</taxon>
        <taxon>Neoptera</taxon>
        <taxon>Endopterygota</taxon>
        <taxon>Diptera</taxon>
        <taxon>Nematocera</taxon>
        <taxon>Psychodoidea</taxon>
        <taxon>Psychodidae</taxon>
        <taxon>Phlebotomus</taxon>
        <taxon>Phlebotomus</taxon>
    </lineage>
</organism>
<dbReference type="VEuPathDB" id="VectorBase:PPAPM1_002187"/>
<dbReference type="Proteomes" id="UP000092462">
    <property type="component" value="Unassembled WGS sequence"/>
</dbReference>
<dbReference type="InterPro" id="IPR007502">
    <property type="entry name" value="Helicase-assoc_dom"/>
</dbReference>
<dbReference type="GO" id="GO:0003723">
    <property type="term" value="F:RNA binding"/>
    <property type="evidence" value="ECO:0007669"/>
    <property type="project" value="TreeGrafter"/>
</dbReference>
<dbReference type="Pfam" id="PF00567">
    <property type="entry name" value="TUDOR"/>
    <property type="match status" value="1"/>
</dbReference>